<accession>A0A506A9N5</accession>
<dbReference type="EMBL" id="WWCH01000001">
    <property type="protein sequence ID" value="MYM80122.1"/>
    <property type="molecule type" value="Genomic_DNA"/>
</dbReference>
<reference evidence="1 3" key="1">
    <citation type="submission" date="2015-12" db="EMBL/GenBank/DDBJ databases">
        <authorList>
            <person name="Wibberg D."/>
        </authorList>
    </citation>
    <scope>NUCLEOTIDE SEQUENCE [LARGE SCALE GENOMIC DNA]</scope>
    <source>
        <strain evidence="1">R2091</strain>
    </source>
</reference>
<dbReference type="EMBL" id="LN997846">
    <property type="protein sequence ID" value="CUW36958.1"/>
    <property type="molecule type" value="Genomic_DNA"/>
</dbReference>
<name>A0A506A9N5_ACIBA</name>
<evidence type="ECO:0000313" key="4">
    <source>
        <dbReference type="Proteomes" id="UP000480763"/>
    </source>
</evidence>
<evidence type="ECO:0000313" key="2">
    <source>
        <dbReference type="EMBL" id="MYM80122.1"/>
    </source>
</evidence>
<dbReference type="RefSeq" id="WP_140947030.1">
    <property type="nucleotide sequence ID" value="NZ_CAUYZO010000002.1"/>
</dbReference>
<dbReference type="Proteomes" id="UP000066661">
    <property type="component" value="Chromosome I"/>
</dbReference>
<protein>
    <submittedName>
        <fullName evidence="2">Uncharacterized protein</fullName>
    </submittedName>
</protein>
<reference evidence="2" key="3">
    <citation type="submission" date="2019-12" db="EMBL/GenBank/DDBJ databases">
        <authorList>
            <person name="Nguyen S.-T."/>
        </authorList>
    </citation>
    <scope>NUCLEOTIDE SEQUENCE</scope>
    <source>
        <strain evidence="2">DMS06669</strain>
    </source>
</reference>
<proteinExistence type="predicted"/>
<reference evidence="2 4" key="2">
    <citation type="journal article" date="2017" name="Ann. Clin. Microbiol. Antimicrob.">
        <title>New eight genes identified at the clinical multidrug-resistant Acinetobacter baumannii DMS06669 strain in a Vietnam hospital.</title>
        <authorList>
            <person name="Si-Tuan N."/>
            <person name="Ngoc H.M."/>
            <person name="Hang P.T.T."/>
            <person name="Nguyen C."/>
            <person name="Van P.H."/>
            <person name="Huong N.T."/>
        </authorList>
    </citation>
    <scope>NUCLEOTIDE SEQUENCE [LARGE SCALE GENOMIC DNA]</scope>
    <source>
        <strain evidence="2 4">DMS06669</strain>
    </source>
</reference>
<gene>
    <name evidence="1" type="ORF">ABR2091_3601</name>
    <name evidence="2" type="ORF">GSE42_19620</name>
</gene>
<organism evidence="2 4">
    <name type="scientific">Acinetobacter baumannii</name>
    <dbReference type="NCBI Taxonomy" id="470"/>
    <lineage>
        <taxon>Bacteria</taxon>
        <taxon>Pseudomonadati</taxon>
        <taxon>Pseudomonadota</taxon>
        <taxon>Gammaproteobacteria</taxon>
        <taxon>Moraxellales</taxon>
        <taxon>Moraxellaceae</taxon>
        <taxon>Acinetobacter</taxon>
        <taxon>Acinetobacter calcoaceticus/baumannii complex</taxon>
    </lineage>
</organism>
<evidence type="ECO:0000313" key="1">
    <source>
        <dbReference type="EMBL" id="CUW36958.1"/>
    </source>
</evidence>
<sequence>MGKKSRLKKERRLAKQQAQNTLNFPEGIHPIEKMFDMESFHNLFSSGSYHFENPTIETNKEDLEFLTLKDNICSLFRKYSFNDVYQSLTISDLWLPNISSMVKHCLAMYCCVSIEAKDFKQNNQISSYDDFKIFIKHLYSLLPNNPMVEDFIPEVDWGEIKYQWTDRQYKILYGGPVERITDYIDAFRLSHSTDSNALLQLEQSLKLQSYFINSISSNNFDESIKIRPGAVFLPDEKFWLESRKTISEINTYINSSGYVIDSNLVCSLNSINQFNSNYAFCDAFMQGIVLPYSFIKNDESFFPLLIRNMPSVIIDHYDTSCDLTKLNQQLNTYINSRFQIDFPFIFKVENSKKNPSVLDYEFFSVWNFGEKIIFFTAFDRNNLESLISLEKNIQRYIDSAEWNLRSIENKFGMRIENSKKVQPRFKDIQIVAVSNHVSTVNGFMGFKSQPCSMVFDLATFCTVFDSLDTQEEFIQFIEFNKQNKNKVFGFNSLNDSFFAFRNTHSVLEQGAVTYHSVMLDPHTGSNGRFGYLKEYWLNMPKYMPTDWSKWDFRNEYQGNIKLYAKNHIAMSWSTEILNCSIHCYSDFKTLIKEQREKSANINELFLECLCDAISQRKDLLKDSFLVDFSRITFNISPDPRSYLELEEMSPLGKQEIITSASLLEYKENGEQNLLAIQLLINLKAFCQLVESASGANAQVDILINVLEKIAEITKSSIESKIINELNETRKWPKRVQLTHETQPFDSHNTKPIEPTNTQYLHARKQLALLFKSNNIEPGRYELTTAKEIINVISDQYKNLIYEKIYNLDYDLLLKFSLANHDAYVSDNYIQHTRLKLSLRHEVTYDREERFTEIKKEFIRNSKNYRYLIEAIKSSENKNNKQFSEDLALDLIAYIDWLLVLYEASDTLHNDIEVGGLNIDSEYIPEIFYSSERKDTEINFYNEQANYHLSREGVSSEDEVTSSLFDGNFDPIDKVFQTDLSFKFSQLLTILDILSNWASYTKIAPQPIYQDNFENIEKKCNEILVDIDLDEIRKILSFLTLDGSKVKRLLGKDTLEFDVPVSDHNKREHRLNIRPIIELADGNLIWGPAACHRSLTIWFNHIANGYLPADFNWKSVNNYVRKLKEGVEKELEVRAGEVTKRFIKLTERGIDLRRRFPTEDIPDIGDFDVLAYIPEKNIWINLECKYNKPYYCLKDMKRLRNTVFLGEGTKQSHVSKIQKRAEYLENNLEYVRGLLKWPESSCQRSPQILNLYISINTYWWFRNPPIQVDINFIQIDALDNWFQMTLAE</sequence>
<dbReference type="Proteomes" id="UP000480763">
    <property type="component" value="Unassembled WGS sequence"/>
</dbReference>
<evidence type="ECO:0000313" key="3">
    <source>
        <dbReference type="Proteomes" id="UP000066661"/>
    </source>
</evidence>